<evidence type="ECO:0000256" key="2">
    <source>
        <dbReference type="ARBA" id="ARBA00022723"/>
    </source>
</evidence>
<keyword evidence="15" id="KW-1185">Reference proteome</keyword>
<evidence type="ECO:0000313" key="14">
    <source>
        <dbReference type="EMBL" id="CAF1203120.1"/>
    </source>
</evidence>
<organism evidence="14 16">
    <name type="scientific">Adineta ricciae</name>
    <name type="common">Rotifer</name>
    <dbReference type="NCBI Taxonomy" id="249248"/>
    <lineage>
        <taxon>Eukaryota</taxon>
        <taxon>Metazoa</taxon>
        <taxon>Spiralia</taxon>
        <taxon>Gnathifera</taxon>
        <taxon>Rotifera</taxon>
        <taxon>Eurotatoria</taxon>
        <taxon>Bdelloidea</taxon>
        <taxon>Adinetida</taxon>
        <taxon>Adinetidae</taxon>
        <taxon>Adineta</taxon>
    </lineage>
</organism>
<evidence type="ECO:0000256" key="3">
    <source>
        <dbReference type="ARBA" id="ARBA00022801"/>
    </source>
</evidence>
<dbReference type="CDD" id="cd00077">
    <property type="entry name" value="HDc"/>
    <property type="match status" value="1"/>
</dbReference>
<feature type="domain" description="HD/PDEase" evidence="12">
    <location>
        <begin position="24"/>
        <end position="132"/>
    </location>
</feature>
<dbReference type="OrthoDB" id="430679at2759"/>
<evidence type="ECO:0000256" key="5">
    <source>
        <dbReference type="ARBA" id="ARBA00024387"/>
    </source>
</evidence>
<proteinExistence type="inferred from homology"/>
<comment type="function">
    <text evidence="6">ppGpp hydrolyzing enzyme involved in starvation response.</text>
</comment>
<dbReference type="EC" id="3.1.7.2" evidence="5"/>
<evidence type="ECO:0000256" key="7">
    <source>
        <dbReference type="ARBA" id="ARBA00038354"/>
    </source>
</evidence>
<evidence type="ECO:0000256" key="6">
    <source>
        <dbReference type="ARBA" id="ARBA00037781"/>
    </source>
</evidence>
<comment type="caution">
    <text evidence="14">The sequence shown here is derived from an EMBL/GenBank/DDBJ whole genome shotgun (WGS) entry which is preliminary data.</text>
</comment>
<reference evidence="14" key="1">
    <citation type="submission" date="2021-02" db="EMBL/GenBank/DDBJ databases">
        <authorList>
            <person name="Nowell W R."/>
        </authorList>
    </citation>
    <scope>NUCLEOTIDE SEQUENCE</scope>
</reference>
<sequence>MEKFMHALQFAAFKHRFQKRKDSDRTPYINHPIGVAHILSNEAGVHDFDLLAVALLHDTIEDTETTFDELEKEFGSRIAGLVMELTDDKDLDKAERKRLQIENAKKLSADAIVVRLADKIYNLRDLNRATPVGWSEERVKEYFEWSAQIARQITGYNAQMDEILKDLFHQRNIQFQT</sequence>
<evidence type="ECO:0000313" key="16">
    <source>
        <dbReference type="Proteomes" id="UP000663852"/>
    </source>
</evidence>
<protein>
    <recommendedName>
        <fullName evidence="8">Guanosine-3',5'-bis(diphosphate) 3'-pyrophosphohydrolase MESH1</fullName>
        <ecNumber evidence="5">3.1.7.2</ecNumber>
    </recommendedName>
    <alternativeName>
        <fullName evidence="9">Metazoan SpoT homolog 1</fullName>
    </alternativeName>
    <alternativeName>
        <fullName evidence="10">Penta-phosphate guanosine-3'-pyrophosphohydrolase</fullName>
    </alternativeName>
</protein>
<dbReference type="SMART" id="SM00471">
    <property type="entry name" value="HDc"/>
    <property type="match status" value="1"/>
</dbReference>
<dbReference type="FunFam" id="1.10.3210.10:FF:000012">
    <property type="entry name" value="HD domain containing 3"/>
    <property type="match status" value="1"/>
</dbReference>
<dbReference type="Gene3D" id="1.10.3210.10">
    <property type="entry name" value="Hypothetical protein af1432"/>
    <property type="match status" value="1"/>
</dbReference>
<evidence type="ECO:0000256" key="1">
    <source>
        <dbReference type="ARBA" id="ARBA00001936"/>
    </source>
</evidence>
<dbReference type="PANTHER" id="PTHR46246:SF1">
    <property type="entry name" value="GUANOSINE-3',5'-BIS(DIPHOSPHATE) 3'-PYROPHOSPHOHYDROLASE MESH1"/>
    <property type="match status" value="1"/>
</dbReference>
<gene>
    <name evidence="14" type="ORF">EDS130_LOCUS25479</name>
    <name evidence="13" type="ORF">XAT740_LOCUS21691</name>
</gene>
<dbReference type="EMBL" id="CAJNOJ010000150">
    <property type="protein sequence ID" value="CAF1203120.1"/>
    <property type="molecule type" value="Genomic_DNA"/>
</dbReference>
<dbReference type="Pfam" id="PF13328">
    <property type="entry name" value="HD_4"/>
    <property type="match status" value="1"/>
</dbReference>
<dbReference type="GO" id="GO:0008893">
    <property type="term" value="F:guanosine-3',5'-bis(diphosphate) 3'-diphosphatase activity"/>
    <property type="evidence" value="ECO:0007669"/>
    <property type="project" value="UniProtKB-EC"/>
</dbReference>
<comment type="catalytic activity">
    <reaction evidence="11">
        <text>guanosine 3',5'-bis(diphosphate) + H2O = GDP + diphosphate + H(+)</text>
        <dbReference type="Rhea" id="RHEA:14253"/>
        <dbReference type="ChEBI" id="CHEBI:15377"/>
        <dbReference type="ChEBI" id="CHEBI:15378"/>
        <dbReference type="ChEBI" id="CHEBI:33019"/>
        <dbReference type="ChEBI" id="CHEBI:58189"/>
        <dbReference type="ChEBI" id="CHEBI:77828"/>
        <dbReference type="EC" id="3.1.7.2"/>
    </reaction>
</comment>
<dbReference type="GO" id="GO:0046872">
    <property type="term" value="F:metal ion binding"/>
    <property type="evidence" value="ECO:0007669"/>
    <property type="project" value="UniProtKB-KW"/>
</dbReference>
<evidence type="ECO:0000256" key="4">
    <source>
        <dbReference type="ARBA" id="ARBA00023211"/>
    </source>
</evidence>
<dbReference type="InterPro" id="IPR052194">
    <property type="entry name" value="MESH1"/>
</dbReference>
<accession>A0A814WIX4</accession>
<evidence type="ECO:0000256" key="9">
    <source>
        <dbReference type="ARBA" id="ARBA00041464"/>
    </source>
</evidence>
<evidence type="ECO:0000313" key="15">
    <source>
        <dbReference type="Proteomes" id="UP000663828"/>
    </source>
</evidence>
<dbReference type="PANTHER" id="PTHR46246">
    <property type="entry name" value="GUANOSINE-3',5'-BIS(DIPHOSPHATE) 3'-PYROPHOSPHOHYDROLASE MESH1"/>
    <property type="match status" value="1"/>
</dbReference>
<keyword evidence="2" id="KW-0479">Metal-binding</keyword>
<dbReference type="AlphaFoldDB" id="A0A814WIX4"/>
<dbReference type="SUPFAM" id="SSF109604">
    <property type="entry name" value="HD-domain/PDEase-like"/>
    <property type="match status" value="1"/>
</dbReference>
<dbReference type="Proteomes" id="UP000663852">
    <property type="component" value="Unassembled WGS sequence"/>
</dbReference>
<keyword evidence="3" id="KW-0378">Hydrolase</keyword>
<evidence type="ECO:0000256" key="11">
    <source>
        <dbReference type="ARBA" id="ARBA00047968"/>
    </source>
</evidence>
<dbReference type="InterPro" id="IPR003607">
    <property type="entry name" value="HD/PDEase_dom"/>
</dbReference>
<evidence type="ECO:0000313" key="13">
    <source>
        <dbReference type="EMBL" id="CAF1164864.1"/>
    </source>
</evidence>
<dbReference type="EMBL" id="CAJNOR010001564">
    <property type="protein sequence ID" value="CAF1164864.1"/>
    <property type="molecule type" value="Genomic_DNA"/>
</dbReference>
<comment type="cofactor">
    <cofactor evidence="1">
        <name>Mn(2+)</name>
        <dbReference type="ChEBI" id="CHEBI:29035"/>
    </cofactor>
</comment>
<evidence type="ECO:0000259" key="12">
    <source>
        <dbReference type="SMART" id="SM00471"/>
    </source>
</evidence>
<comment type="similarity">
    <text evidence="7">Belongs to the MESH1 family.</text>
</comment>
<name>A0A814WIX4_ADIRI</name>
<evidence type="ECO:0000256" key="8">
    <source>
        <dbReference type="ARBA" id="ARBA00040793"/>
    </source>
</evidence>
<dbReference type="Proteomes" id="UP000663828">
    <property type="component" value="Unassembled WGS sequence"/>
</dbReference>
<keyword evidence="4" id="KW-0464">Manganese</keyword>
<evidence type="ECO:0000256" key="10">
    <source>
        <dbReference type="ARBA" id="ARBA00041770"/>
    </source>
</evidence>